<accession>A0A1G4J9F1</accession>
<dbReference type="SUPFAM" id="SSF88723">
    <property type="entry name" value="PIN domain-like"/>
    <property type="match status" value="1"/>
</dbReference>
<dbReference type="AlphaFoldDB" id="A0A1G4J9F1"/>
<keyword evidence="2" id="KW-0378">Hydrolase</keyword>
<gene>
    <name evidence="6" type="ORF">LAMI_0D02388G</name>
</gene>
<evidence type="ECO:0000256" key="3">
    <source>
        <dbReference type="SAM" id="MobiDB-lite"/>
    </source>
</evidence>
<feature type="domain" description="XPG-I" evidence="4">
    <location>
        <begin position="164"/>
        <end position="242"/>
    </location>
</feature>
<dbReference type="CDD" id="cd09870">
    <property type="entry name" value="PIN_YEN1"/>
    <property type="match status" value="1"/>
</dbReference>
<keyword evidence="1" id="KW-0540">Nuclease</keyword>
<feature type="region of interest" description="Disordered" evidence="3">
    <location>
        <begin position="466"/>
        <end position="494"/>
    </location>
</feature>
<dbReference type="Proteomes" id="UP000191024">
    <property type="component" value="Chromosome D"/>
</dbReference>
<evidence type="ECO:0000313" key="7">
    <source>
        <dbReference type="Proteomes" id="UP000191024"/>
    </source>
</evidence>
<dbReference type="InterPro" id="IPR006085">
    <property type="entry name" value="XPG_DNA_repair_N"/>
</dbReference>
<name>A0A1G4J9F1_9SACH</name>
<dbReference type="EMBL" id="LT598463">
    <property type="protein sequence ID" value="SCU86507.1"/>
    <property type="molecule type" value="Genomic_DNA"/>
</dbReference>
<evidence type="ECO:0000259" key="5">
    <source>
        <dbReference type="SMART" id="SM00485"/>
    </source>
</evidence>
<feature type="compositionally biased region" description="Basic and acidic residues" evidence="3">
    <location>
        <begin position="541"/>
        <end position="550"/>
    </location>
</feature>
<dbReference type="OrthoDB" id="2959108at2759"/>
<evidence type="ECO:0000313" key="6">
    <source>
        <dbReference type="EMBL" id="SCU86507.1"/>
    </source>
</evidence>
<dbReference type="GO" id="GO:0006281">
    <property type="term" value="P:DNA repair"/>
    <property type="evidence" value="ECO:0007669"/>
    <property type="project" value="UniProtKB-ARBA"/>
</dbReference>
<reference evidence="6 7" key="1">
    <citation type="submission" date="2016-03" db="EMBL/GenBank/DDBJ databases">
        <authorList>
            <person name="Devillers H."/>
        </authorList>
    </citation>
    <scope>NUCLEOTIDE SEQUENCE [LARGE SCALE GENOMIC DNA]</scope>
    <source>
        <strain evidence="6">CBS 11717</strain>
    </source>
</reference>
<dbReference type="STRING" id="1230905.A0A1G4J9F1"/>
<dbReference type="InterPro" id="IPR036279">
    <property type="entry name" value="5-3_exonuclease_C_sf"/>
</dbReference>
<protein>
    <submittedName>
        <fullName evidence="6">LAMI_0D02388g1_1</fullName>
    </submittedName>
</protein>
<dbReference type="PANTHER" id="PTHR11081">
    <property type="entry name" value="FLAP ENDONUCLEASE FAMILY MEMBER"/>
    <property type="match status" value="1"/>
</dbReference>
<evidence type="ECO:0000256" key="2">
    <source>
        <dbReference type="ARBA" id="ARBA00022801"/>
    </source>
</evidence>
<dbReference type="Gene3D" id="3.40.50.1010">
    <property type="entry name" value="5'-nuclease"/>
    <property type="match status" value="1"/>
</dbReference>
<feature type="region of interest" description="Disordered" evidence="3">
    <location>
        <begin position="527"/>
        <end position="550"/>
    </location>
</feature>
<dbReference type="InterPro" id="IPR006084">
    <property type="entry name" value="XPG/Rad2"/>
</dbReference>
<dbReference type="SUPFAM" id="SSF47807">
    <property type="entry name" value="5' to 3' exonuclease, C-terminal subdomain"/>
    <property type="match status" value="1"/>
</dbReference>
<dbReference type="InterPro" id="IPR006086">
    <property type="entry name" value="XPG-I_dom"/>
</dbReference>
<dbReference type="GO" id="GO:0017108">
    <property type="term" value="F:5'-flap endonuclease activity"/>
    <property type="evidence" value="ECO:0007669"/>
    <property type="project" value="TreeGrafter"/>
</dbReference>
<evidence type="ECO:0000259" key="4">
    <source>
        <dbReference type="SMART" id="SM00484"/>
    </source>
</evidence>
<organism evidence="6 7">
    <name type="scientific">Lachancea mirantina</name>
    <dbReference type="NCBI Taxonomy" id="1230905"/>
    <lineage>
        <taxon>Eukaryota</taxon>
        <taxon>Fungi</taxon>
        <taxon>Dikarya</taxon>
        <taxon>Ascomycota</taxon>
        <taxon>Saccharomycotina</taxon>
        <taxon>Saccharomycetes</taxon>
        <taxon>Saccharomycetales</taxon>
        <taxon>Saccharomycetaceae</taxon>
        <taxon>Lachancea</taxon>
    </lineage>
</organism>
<dbReference type="GO" id="GO:0008409">
    <property type="term" value="F:5'-3' exonuclease activity"/>
    <property type="evidence" value="ECO:0007669"/>
    <property type="project" value="TreeGrafter"/>
</dbReference>
<dbReference type="SMART" id="SM00485">
    <property type="entry name" value="XPGN"/>
    <property type="match status" value="1"/>
</dbReference>
<dbReference type="PANTHER" id="PTHR11081:SF72">
    <property type="entry name" value="HOLLIDAY JUNCTION RESOLVASE YEN1"/>
    <property type="match status" value="1"/>
</dbReference>
<feature type="compositionally biased region" description="Polar residues" evidence="3">
    <location>
        <begin position="633"/>
        <end position="642"/>
    </location>
</feature>
<dbReference type="PRINTS" id="PR00853">
    <property type="entry name" value="XPGRADSUPER"/>
</dbReference>
<dbReference type="SMART" id="SM00484">
    <property type="entry name" value="XPGI"/>
    <property type="match status" value="1"/>
</dbReference>
<feature type="compositionally biased region" description="Basic and acidic residues" evidence="3">
    <location>
        <begin position="610"/>
        <end position="626"/>
    </location>
</feature>
<keyword evidence="7" id="KW-1185">Reference proteome</keyword>
<sequence>MGSPTLWEALKRNTYHRRIPFKLFVDEFRQAHRRTPKIAIDAYSWLFECGFIKNLGEGVEDKYHRTVELALVSLLSRLKLFISLDITFVLVFDGPRKPSFKNQFKLKKLDAGEQVQDLSATDYGVEKDVHDGLHYISTNCYDGATYAYQCFPDQSVNLVRKVLNALNISFVDACGEGEAECSRLQKEGLVDFVLANDSDVFVFGATKVLRNFSKFWDDVPATYRASKSGKDTREYMLTIFDLDRNSDWNQASATLFCVLLGADYNQGVRGLGPKKSTDIALHKMPCFADELAEIFKDFRKNANDRRAQYEAFKTGLFNYCRAESKRLFGRKYFSEETEGFKGWPSDTAVMFYMHPLLNPELPLFCFKPGFVNVSGKANMPEVRFRELETILMEKEYRRISDLTRWLHEWAHEAFLLKKILYEKDNADELTKATKIVEEWMCQLCDKNFSVPCWRIRYNTFLSGVRESANSDSNGLKEPNSTTHSSPRRRSPTRRQIDKAAYKFMTSIPKNLIDDSHILVEAYQKAKEALTSTSPSKRSPRKRELSQKNNLDDFLKLHTSPRKPAFQEHTQKEHFAPHEKVFLDAGPSLFVPDEPEPEGNDSSLIILAEHDLDEQPQKETKVADSPKRKLLLSSPATSDNDTSPLKKHKQIQGALDFGFTKRQLFHGLVDLTAEDDESVH</sequence>
<dbReference type="GO" id="GO:0005634">
    <property type="term" value="C:nucleus"/>
    <property type="evidence" value="ECO:0007669"/>
    <property type="project" value="TreeGrafter"/>
</dbReference>
<dbReference type="InterPro" id="IPR029060">
    <property type="entry name" value="PIN-like_dom_sf"/>
</dbReference>
<proteinExistence type="predicted"/>
<feature type="region of interest" description="Disordered" evidence="3">
    <location>
        <begin position="610"/>
        <end position="648"/>
    </location>
</feature>
<feature type="domain" description="XPG N-terminal" evidence="5">
    <location>
        <begin position="1"/>
        <end position="111"/>
    </location>
</feature>
<dbReference type="GO" id="GO:0005737">
    <property type="term" value="C:cytoplasm"/>
    <property type="evidence" value="ECO:0007669"/>
    <property type="project" value="TreeGrafter"/>
</dbReference>
<dbReference type="Pfam" id="PF00867">
    <property type="entry name" value="XPG_I"/>
    <property type="match status" value="1"/>
</dbReference>
<evidence type="ECO:0000256" key="1">
    <source>
        <dbReference type="ARBA" id="ARBA00022722"/>
    </source>
</evidence>